<feature type="compositionally biased region" description="Basic and acidic residues" evidence="1">
    <location>
        <begin position="646"/>
        <end position="658"/>
    </location>
</feature>
<feature type="compositionally biased region" description="Basic and acidic residues" evidence="1">
    <location>
        <begin position="10"/>
        <end position="22"/>
    </location>
</feature>
<name>A0A066WGR6_TILAU</name>
<reference evidence="2 3" key="1">
    <citation type="submission" date="2014-05" db="EMBL/GenBank/DDBJ databases">
        <title>Draft genome sequence of a rare smut relative, Tilletiaria anomala UBC 951.</title>
        <authorList>
            <consortium name="DOE Joint Genome Institute"/>
            <person name="Toome M."/>
            <person name="Kuo A."/>
            <person name="Henrissat B."/>
            <person name="Lipzen A."/>
            <person name="Tritt A."/>
            <person name="Yoshinaga Y."/>
            <person name="Zane M."/>
            <person name="Barry K."/>
            <person name="Grigoriev I.V."/>
            <person name="Spatafora J.W."/>
            <person name="Aimea M.C."/>
        </authorList>
    </citation>
    <scope>NUCLEOTIDE SEQUENCE [LARGE SCALE GENOMIC DNA]</scope>
    <source>
        <strain evidence="2 3">UBC 951</strain>
    </source>
</reference>
<dbReference type="HOGENOM" id="CLU_284725_0_0_1"/>
<evidence type="ECO:0000256" key="1">
    <source>
        <dbReference type="SAM" id="MobiDB-lite"/>
    </source>
</evidence>
<dbReference type="Proteomes" id="UP000027361">
    <property type="component" value="Unassembled WGS sequence"/>
</dbReference>
<feature type="compositionally biased region" description="Polar residues" evidence="1">
    <location>
        <begin position="175"/>
        <end position="189"/>
    </location>
</feature>
<dbReference type="InParanoid" id="A0A066WGR6"/>
<dbReference type="RefSeq" id="XP_013246031.1">
    <property type="nucleotide sequence ID" value="XM_013390577.1"/>
</dbReference>
<feature type="region of interest" description="Disordered" evidence="1">
    <location>
        <begin position="361"/>
        <end position="409"/>
    </location>
</feature>
<feature type="region of interest" description="Disordered" evidence="1">
    <location>
        <begin position="480"/>
        <end position="511"/>
    </location>
</feature>
<feature type="region of interest" description="Disordered" evidence="1">
    <location>
        <begin position="798"/>
        <end position="909"/>
    </location>
</feature>
<protein>
    <submittedName>
        <fullName evidence="2">Uncharacterized protein</fullName>
    </submittedName>
</protein>
<organism evidence="2 3">
    <name type="scientific">Tilletiaria anomala (strain ATCC 24038 / CBS 436.72 / UBC 951)</name>
    <dbReference type="NCBI Taxonomy" id="1037660"/>
    <lineage>
        <taxon>Eukaryota</taxon>
        <taxon>Fungi</taxon>
        <taxon>Dikarya</taxon>
        <taxon>Basidiomycota</taxon>
        <taxon>Ustilaginomycotina</taxon>
        <taxon>Exobasidiomycetes</taxon>
        <taxon>Georgefischeriales</taxon>
        <taxon>Tilletiariaceae</taxon>
        <taxon>Tilletiaria</taxon>
    </lineage>
</organism>
<feature type="region of interest" description="Disordered" evidence="1">
    <location>
        <begin position="173"/>
        <end position="234"/>
    </location>
</feature>
<evidence type="ECO:0000313" key="2">
    <source>
        <dbReference type="EMBL" id="KDN53192.1"/>
    </source>
</evidence>
<dbReference type="GeneID" id="25267092"/>
<dbReference type="EMBL" id="JMSN01000003">
    <property type="protein sequence ID" value="KDN53192.1"/>
    <property type="molecule type" value="Genomic_DNA"/>
</dbReference>
<feature type="compositionally biased region" description="Basic and acidic residues" evidence="1">
    <location>
        <begin position="602"/>
        <end position="636"/>
    </location>
</feature>
<feature type="compositionally biased region" description="Polar residues" evidence="1">
    <location>
        <begin position="367"/>
        <end position="383"/>
    </location>
</feature>
<evidence type="ECO:0000313" key="3">
    <source>
        <dbReference type="Proteomes" id="UP000027361"/>
    </source>
</evidence>
<keyword evidence="3" id="KW-1185">Reference proteome</keyword>
<sequence>MLSSPAGRSRPGDEADDIRRSSTGDLRLGGLQQRPPALSLLKSRADVHQGLPTEQERTLHGVPAADRPSIPIYDGTSGPRGISHLATTSRQSVPRLHPGVGSDFDSFSASQPATYSWRRGHRSIVSTSASQPPLASSDARLPQDAAISHNSIPSGLLHRGSRYPCRMLPTLSREPCTSQTSAASESNRGPCTLLRMPSRYPYASSTGEIQGNRGDHSSRAAFDSGDSQADKSSNDTIVLHDDSSCLDLPVLKKVKLSPIKKSTQPAKHTLSKYKSLVPRSKQRPRKELEGTVSMGAAETGREVQISSDKNEIWNAWKADVRRRGKAGQTMESSSKQYQLTSSYHPTPKCLAPACSSSTLGKVDEQSHASPQNAGGGLSMQSIGDRSDRRPYQSLASSEAPGLKIPGSRTSDVSWETLVSHDISLKASSALRSTAWPLRRSGLLVRHVPLRAPSKSPTVSKSQLSSSLRRRVESNIAFLHSELSPDSGRQVTRATRHPNRAETNGETDEMADEKFVALTNGAAELKERAQKKGRSELGQEKSLSREAVSLSPDEDDEGGEELLAEKPLPFDGRLLDPELVAEPQAEKEASAKAEDVPAAEADVEAKTEAQLRAEADSTLKPEAGARGEEGAEAEAKSKTKTTTKTKTKAEPEPEGKAVAEADAEAEAEAIKVQITHPNAAKAGTQRSVGNSAGERAKGKEKLYTKTTESREQELLPAHPFFCEDAVWRDEPEAGLIIKRTRDSIARARSVGWVDPNLPPPRLSKGTIGRRDDKDSTGSSDEACLGRRPELDALKALLDDTESLSKRPRPFYNDAISIGSETEEDDEERPYDSEENERQNRQAEKLNKRKRQRNAAGKCKRSILSSRSKRKQTRSVSSARRLSIISNRNDEDASSRKKAQTRKSNGFGSTAPSISEAWLEAQNAATAQLGPHIPRSRSASPLAPPSLPDVDLHPPRNVKHIEARQSPLTGLLRHRIERERSTENVCDKITGYWGGDAWRWEPWVILDKEQRALVQWNLRSFHLGVALQVLELAKMTSADKGSGGSVPFAASLAISQAILRRDPEESHIQAITRRDLWRAAVSLVGMECTTWT</sequence>
<gene>
    <name evidence="2" type="ORF">K437DRAFT_292400</name>
</gene>
<feature type="compositionally biased region" description="Acidic residues" evidence="1">
    <location>
        <begin position="551"/>
        <end position="561"/>
    </location>
</feature>
<feature type="compositionally biased region" description="Basic residues" evidence="1">
    <location>
        <begin position="845"/>
        <end position="871"/>
    </location>
</feature>
<accession>A0A066WGR6</accession>
<dbReference type="AlphaFoldDB" id="A0A066WGR6"/>
<feature type="region of interest" description="Disordered" evidence="1">
    <location>
        <begin position="527"/>
        <end position="709"/>
    </location>
</feature>
<feature type="region of interest" description="Disordered" evidence="1">
    <location>
        <begin position="262"/>
        <end position="291"/>
    </location>
</feature>
<feature type="compositionally biased region" description="Polar residues" evidence="1">
    <location>
        <begin position="900"/>
        <end position="909"/>
    </location>
</feature>
<feature type="compositionally biased region" description="Basic and acidic residues" evidence="1">
    <location>
        <begin position="527"/>
        <end position="543"/>
    </location>
</feature>
<feature type="compositionally biased region" description="Basic and acidic residues" evidence="1">
    <location>
        <begin position="828"/>
        <end position="844"/>
    </location>
</feature>
<feature type="compositionally biased region" description="Basic and acidic residues" evidence="1">
    <location>
        <begin position="693"/>
        <end position="709"/>
    </location>
</feature>
<feature type="compositionally biased region" description="Polar residues" evidence="1">
    <location>
        <begin position="872"/>
        <end position="885"/>
    </location>
</feature>
<feature type="compositionally biased region" description="Basic and acidic residues" evidence="1">
    <location>
        <begin position="583"/>
        <end position="594"/>
    </location>
</feature>
<feature type="region of interest" description="Disordered" evidence="1">
    <location>
        <begin position="746"/>
        <end position="785"/>
    </location>
</feature>
<comment type="caution">
    <text evidence="2">The sequence shown here is derived from an EMBL/GenBank/DDBJ whole genome shotgun (WGS) entry which is preliminary data.</text>
</comment>
<proteinExistence type="predicted"/>
<feature type="region of interest" description="Disordered" evidence="1">
    <location>
        <begin position="929"/>
        <end position="950"/>
    </location>
</feature>
<feature type="region of interest" description="Disordered" evidence="1">
    <location>
        <begin position="1"/>
        <end position="95"/>
    </location>
</feature>